<name>A0ABS1S9D5_9RHOB</name>
<evidence type="ECO:0000313" key="2">
    <source>
        <dbReference type="Proteomes" id="UP000644749"/>
    </source>
</evidence>
<sequence length="243" mass="27761">MFASIGYTSLGEVIDKFELDYLFHIDRSEDDRRFNEIDHMKQIETKWRIGEHFSRQPSLSVCLPSGGVVRIAADFLKVSALMRNEFLDFHPCLSMNNYYISLDLINRQIEIHERWYRKIIWEKNDGYIGSDPNDHRRVVRLNHMHHLARRFQPLVGGSVQVATVHAPIAVSDLAPASIVAPVTDAEIIREILQMSAVGARRDDIRNAVCPGMPVEAWRTLWKEAAKIKPEISKSGPKPAQFGS</sequence>
<protein>
    <submittedName>
        <fullName evidence="1">Uncharacterized protein</fullName>
    </submittedName>
</protein>
<dbReference type="EMBL" id="JAESHT010000015">
    <property type="protein sequence ID" value="MBL3674890.1"/>
    <property type="molecule type" value="Genomic_DNA"/>
</dbReference>
<organism evidence="1 2">
    <name type="scientific">Paracoccus aerius</name>
    <dbReference type="NCBI Taxonomy" id="1915382"/>
    <lineage>
        <taxon>Bacteria</taxon>
        <taxon>Pseudomonadati</taxon>
        <taxon>Pseudomonadota</taxon>
        <taxon>Alphaproteobacteria</taxon>
        <taxon>Rhodobacterales</taxon>
        <taxon>Paracoccaceae</taxon>
        <taxon>Paracoccus</taxon>
    </lineage>
</organism>
<keyword evidence="2" id="KW-1185">Reference proteome</keyword>
<gene>
    <name evidence="1" type="ORF">JL111_15520</name>
</gene>
<accession>A0ABS1S9D5</accession>
<evidence type="ECO:0000313" key="1">
    <source>
        <dbReference type="EMBL" id="MBL3674890.1"/>
    </source>
</evidence>
<dbReference type="Proteomes" id="UP000644749">
    <property type="component" value="Unassembled WGS sequence"/>
</dbReference>
<reference evidence="1 2" key="1">
    <citation type="submission" date="2021-01" db="EMBL/GenBank/DDBJ databases">
        <title>011410 draft genome.</title>
        <authorList>
            <person name="Lang L."/>
        </authorList>
    </citation>
    <scope>NUCLEOTIDE SEQUENCE [LARGE SCALE GENOMIC DNA]</scope>
    <source>
        <strain evidence="1 2">KCTC 42845</strain>
    </source>
</reference>
<comment type="caution">
    <text evidence="1">The sequence shown here is derived from an EMBL/GenBank/DDBJ whole genome shotgun (WGS) entry which is preliminary data.</text>
</comment>
<proteinExistence type="predicted"/>
<dbReference type="RefSeq" id="WP_191311641.1">
    <property type="nucleotide sequence ID" value="NZ_BNCL01000015.1"/>
</dbReference>